<keyword evidence="2" id="KW-1185">Reference proteome</keyword>
<evidence type="ECO:0000313" key="2">
    <source>
        <dbReference type="Proteomes" id="UP001234178"/>
    </source>
</evidence>
<comment type="caution">
    <text evidence="1">The sequence shown here is derived from an EMBL/GenBank/DDBJ whole genome shotgun (WGS) entry which is preliminary data.</text>
</comment>
<protein>
    <submittedName>
        <fullName evidence="1">Uncharacterized protein</fullName>
    </submittedName>
</protein>
<accession>A0ABQ9Z2F7</accession>
<name>A0ABQ9Z2F7_9CRUS</name>
<proteinExistence type="predicted"/>
<reference evidence="1 2" key="1">
    <citation type="journal article" date="2023" name="Nucleic Acids Res.">
        <title>The hologenome of Daphnia magna reveals possible DNA methylation and microbiome-mediated evolution of the host genome.</title>
        <authorList>
            <person name="Chaturvedi A."/>
            <person name="Li X."/>
            <person name="Dhandapani V."/>
            <person name="Marshall H."/>
            <person name="Kissane S."/>
            <person name="Cuenca-Cambronero M."/>
            <person name="Asole G."/>
            <person name="Calvet F."/>
            <person name="Ruiz-Romero M."/>
            <person name="Marangio P."/>
            <person name="Guigo R."/>
            <person name="Rago D."/>
            <person name="Mirbahai L."/>
            <person name="Eastwood N."/>
            <person name="Colbourne J.K."/>
            <person name="Zhou J."/>
            <person name="Mallon E."/>
            <person name="Orsini L."/>
        </authorList>
    </citation>
    <scope>NUCLEOTIDE SEQUENCE [LARGE SCALE GENOMIC DNA]</scope>
    <source>
        <strain evidence="1">LRV0_1</strain>
    </source>
</reference>
<evidence type="ECO:0000313" key="1">
    <source>
        <dbReference type="EMBL" id="KAK4007079.1"/>
    </source>
</evidence>
<dbReference type="Proteomes" id="UP001234178">
    <property type="component" value="Unassembled WGS sequence"/>
</dbReference>
<sequence>MSTATKLGWTSKVSEQKGFLLGARGIQEHTSTFFHCTVIERVYQYSAGASSHPKHYIYQKNAAVVMEFAVGQDSPCRFIQRLVFDKATHSAA</sequence>
<dbReference type="EMBL" id="JAOYFB010000002">
    <property type="protein sequence ID" value="KAK4007079.1"/>
    <property type="molecule type" value="Genomic_DNA"/>
</dbReference>
<gene>
    <name evidence="1" type="ORF">OUZ56_012236</name>
</gene>
<organism evidence="1 2">
    <name type="scientific">Daphnia magna</name>
    <dbReference type="NCBI Taxonomy" id="35525"/>
    <lineage>
        <taxon>Eukaryota</taxon>
        <taxon>Metazoa</taxon>
        <taxon>Ecdysozoa</taxon>
        <taxon>Arthropoda</taxon>
        <taxon>Crustacea</taxon>
        <taxon>Branchiopoda</taxon>
        <taxon>Diplostraca</taxon>
        <taxon>Cladocera</taxon>
        <taxon>Anomopoda</taxon>
        <taxon>Daphniidae</taxon>
        <taxon>Daphnia</taxon>
    </lineage>
</organism>